<dbReference type="OrthoDB" id="9781415at2"/>
<dbReference type="Gene3D" id="3.40.50.1240">
    <property type="entry name" value="Phosphoglycerate mutase-like"/>
    <property type="match status" value="1"/>
</dbReference>
<accession>A0A1X6YWK6</accession>
<dbReference type="Pfam" id="PF00300">
    <property type="entry name" value="His_Phos_1"/>
    <property type="match status" value="1"/>
</dbReference>
<proteinExistence type="predicted"/>
<sequence>MRSLPTLWFLRHGQTEWNRDYRLQGQLDSPLTEQGIAEARRQALIMPKILAGKPAIFASPLGRARQTADIALAGADYTTDPRLMEIDAGRWQGRYRADIMAEHIEWQANGPTALDIYEAAEGGEGIVAFHDRICSFVKDLTGPTVIVAHGLLGQVLRAHVRGIELAQAGQLSNLQGIVYLLENGQETVLEVEE</sequence>
<name>A0A1X6YWK6_9RHOB</name>
<evidence type="ECO:0000256" key="2">
    <source>
        <dbReference type="PIRSR" id="PIRSR613078-2"/>
    </source>
</evidence>
<protein>
    <submittedName>
        <fullName evidence="3">Glucosyl-3-phosphoglycerate phosphatase</fullName>
        <ecNumber evidence="3">3.1.3.-</ecNumber>
    </submittedName>
</protein>
<evidence type="ECO:0000313" key="3">
    <source>
        <dbReference type="EMBL" id="SLN33706.1"/>
    </source>
</evidence>
<feature type="binding site" evidence="2">
    <location>
        <begin position="11"/>
        <end position="18"/>
    </location>
    <ligand>
        <name>substrate</name>
    </ligand>
</feature>
<dbReference type="AlphaFoldDB" id="A0A1X6YWK6"/>
<keyword evidence="4" id="KW-1185">Reference proteome</keyword>
<feature type="active site" description="Proton donor/acceptor" evidence="1">
    <location>
        <position position="85"/>
    </location>
</feature>
<reference evidence="4" key="1">
    <citation type="submission" date="2017-03" db="EMBL/GenBank/DDBJ databases">
        <authorList>
            <person name="Rodrigo-Torres L."/>
            <person name="Arahal R.D."/>
            <person name="Lucena T."/>
        </authorList>
    </citation>
    <scope>NUCLEOTIDE SEQUENCE [LARGE SCALE GENOMIC DNA]</scope>
    <source>
        <strain evidence="4">CECT 8411</strain>
    </source>
</reference>
<evidence type="ECO:0000313" key="4">
    <source>
        <dbReference type="Proteomes" id="UP000193778"/>
    </source>
</evidence>
<dbReference type="SMART" id="SM00855">
    <property type="entry name" value="PGAM"/>
    <property type="match status" value="1"/>
</dbReference>
<feature type="binding site" evidence="2">
    <location>
        <position position="63"/>
    </location>
    <ligand>
        <name>substrate</name>
    </ligand>
</feature>
<dbReference type="EC" id="3.1.3.-" evidence="3"/>
<dbReference type="GO" id="GO:0016791">
    <property type="term" value="F:phosphatase activity"/>
    <property type="evidence" value="ECO:0007669"/>
    <property type="project" value="TreeGrafter"/>
</dbReference>
<dbReference type="RefSeq" id="WP_085821981.1">
    <property type="nucleotide sequence ID" value="NZ_FWFP01000003.1"/>
</dbReference>
<keyword evidence="3" id="KW-0378">Hydrolase</keyword>
<dbReference type="PANTHER" id="PTHR48100">
    <property type="entry name" value="BROAD-SPECIFICITY PHOSPHATASE YOR283W-RELATED"/>
    <property type="match status" value="1"/>
</dbReference>
<dbReference type="Proteomes" id="UP000193778">
    <property type="component" value="Unassembled WGS sequence"/>
</dbReference>
<evidence type="ECO:0000256" key="1">
    <source>
        <dbReference type="PIRSR" id="PIRSR613078-1"/>
    </source>
</evidence>
<dbReference type="SUPFAM" id="SSF53254">
    <property type="entry name" value="Phosphoglycerate mutase-like"/>
    <property type="match status" value="1"/>
</dbReference>
<dbReference type="InterPro" id="IPR050275">
    <property type="entry name" value="PGM_Phosphatase"/>
</dbReference>
<dbReference type="EMBL" id="FWFP01000003">
    <property type="protein sequence ID" value="SLN33706.1"/>
    <property type="molecule type" value="Genomic_DNA"/>
</dbReference>
<gene>
    <name evidence="3" type="primary">gpgP</name>
    <name evidence="3" type="ORF">RUM8411_01456</name>
</gene>
<organism evidence="3 4">
    <name type="scientific">Ruegeria meonggei</name>
    <dbReference type="NCBI Taxonomy" id="1446476"/>
    <lineage>
        <taxon>Bacteria</taxon>
        <taxon>Pseudomonadati</taxon>
        <taxon>Pseudomonadota</taxon>
        <taxon>Alphaproteobacteria</taxon>
        <taxon>Rhodobacterales</taxon>
        <taxon>Roseobacteraceae</taxon>
        <taxon>Ruegeria</taxon>
    </lineage>
</organism>
<dbReference type="InterPro" id="IPR013078">
    <property type="entry name" value="His_Pase_superF_clade-1"/>
</dbReference>
<dbReference type="InterPro" id="IPR029033">
    <property type="entry name" value="His_PPase_superfam"/>
</dbReference>
<dbReference type="CDD" id="cd07067">
    <property type="entry name" value="HP_PGM_like"/>
    <property type="match status" value="1"/>
</dbReference>
<feature type="active site" description="Tele-phosphohistidine intermediate" evidence="1">
    <location>
        <position position="12"/>
    </location>
</feature>